<dbReference type="GO" id="GO:0005737">
    <property type="term" value="C:cytoplasm"/>
    <property type="evidence" value="ECO:0007669"/>
    <property type="project" value="UniProtKB-SubCell"/>
</dbReference>
<dbReference type="InterPro" id="IPR010914">
    <property type="entry name" value="RsgA_GTPase_dom"/>
</dbReference>
<dbReference type="Proteomes" id="UP000028782">
    <property type="component" value="Chromosome"/>
</dbReference>
<feature type="binding site" evidence="10">
    <location>
        <position position="284"/>
    </location>
    <ligand>
        <name>Zn(2+)</name>
        <dbReference type="ChEBI" id="CHEBI:29105"/>
    </ligand>
</feature>
<comment type="function">
    <text evidence="10">One of several proteins that assist in the late maturation steps of the functional core of the 30S ribosomal subunit. Helps release RbfA from mature subunits. May play a role in the assembly of ribosomal proteins into the subunit. Circularly permuted GTPase that catalyzes slow GTP hydrolysis, GTPase activity is stimulated by the 30S ribosomal subunit.</text>
</comment>
<dbReference type="GO" id="GO:0019843">
    <property type="term" value="F:rRNA binding"/>
    <property type="evidence" value="ECO:0007669"/>
    <property type="project" value="UniProtKB-KW"/>
</dbReference>
<name>A0A076PKG3_COMTE</name>
<sequence>MAKQGRRPGAQAAGSTQTGLVVASYGRHCVVETPDGERRICHPRGKKSQAVVGDHVQWLAPPPGQGDEGTIEKIVERRNVFYRQDDIRTKTFAANLDQLLILIAAEPVFSEVQLARALIAAEAAHIKPIIALNKMDLEEPFLRAWQRLEPYRTMRDAADAAPHYMVLPLSLEDADDEDRDAIIGLLQGKTTLVLGPSGVGKSTLINLLLPDAKVATNEISQALNTGKHTTTSTTLYWVDEARTTAIIDSPGFQEFGLYHLAPTQLAACMPDIGALADQCKFYNCTHLHEPGCAVMTQVEAQDSPHAIHANRYRIYGELFEELSQEPRY</sequence>
<dbReference type="EC" id="3.6.1.-" evidence="10"/>
<dbReference type="InterPro" id="IPR027417">
    <property type="entry name" value="P-loop_NTPase"/>
</dbReference>
<keyword evidence="6 10" id="KW-0378">Hydrolase</keyword>
<evidence type="ECO:0000256" key="3">
    <source>
        <dbReference type="ARBA" id="ARBA00022723"/>
    </source>
</evidence>
<keyword evidence="5 10" id="KW-0547">Nucleotide-binding</keyword>
<dbReference type="HAMAP" id="MF_01820">
    <property type="entry name" value="GTPase_RsgA"/>
    <property type="match status" value="1"/>
</dbReference>
<keyword evidence="3 10" id="KW-0479">Metal-binding</keyword>
<gene>
    <name evidence="10" type="primary">rsgA</name>
    <name evidence="13" type="ORF">O987_05035</name>
</gene>
<keyword evidence="7 10" id="KW-0862">Zinc</keyword>
<keyword evidence="8 10" id="KW-0694">RNA-binding</keyword>
<dbReference type="Gene3D" id="1.10.40.50">
    <property type="entry name" value="Probable gtpase engc, domain 3"/>
    <property type="match status" value="1"/>
</dbReference>
<keyword evidence="9 10" id="KW-0342">GTP-binding</keyword>
<dbReference type="Gene3D" id="2.40.50.140">
    <property type="entry name" value="Nucleic acid-binding proteins"/>
    <property type="match status" value="1"/>
</dbReference>
<feature type="binding site" evidence="10">
    <location>
        <begin position="195"/>
        <end position="203"/>
    </location>
    <ligand>
        <name>GTP</name>
        <dbReference type="ChEBI" id="CHEBI:37565"/>
    </ligand>
</feature>
<dbReference type="KEGG" id="ctes:O987_05035"/>
<dbReference type="PROSITE" id="PS51721">
    <property type="entry name" value="G_CP"/>
    <property type="match status" value="1"/>
</dbReference>
<evidence type="ECO:0000313" key="13">
    <source>
        <dbReference type="EMBL" id="AIJ45171.1"/>
    </source>
</evidence>
<evidence type="ECO:0000256" key="1">
    <source>
        <dbReference type="ARBA" id="ARBA00022490"/>
    </source>
</evidence>
<comment type="subcellular location">
    <subcellularLocation>
        <location evidence="10">Cytoplasm</location>
    </subcellularLocation>
</comment>
<accession>A0A076PKG3</accession>
<dbReference type="GO" id="GO:0046872">
    <property type="term" value="F:metal ion binding"/>
    <property type="evidence" value="ECO:0007669"/>
    <property type="project" value="UniProtKB-KW"/>
</dbReference>
<feature type="domain" description="CP-type G" evidence="12">
    <location>
        <begin position="83"/>
        <end position="255"/>
    </location>
</feature>
<feature type="domain" description="EngC GTPase" evidence="11">
    <location>
        <begin position="94"/>
        <end position="253"/>
    </location>
</feature>
<reference evidence="13 14" key="1">
    <citation type="journal article" date="2014" name="Genome Announc.">
        <title>Complete Genome Sequence of Polychlorinated Biphenyl Degrader Comamonas testosteroni TK102 (NBRC 109938).</title>
        <authorList>
            <person name="Fukuda K."/>
            <person name="Hosoyama A."/>
            <person name="Tsuchikane K."/>
            <person name="Ohji S."/>
            <person name="Yamazoe A."/>
            <person name="Fujita N."/>
            <person name="Shintani M."/>
            <person name="Kimbara K."/>
        </authorList>
    </citation>
    <scope>NUCLEOTIDE SEQUENCE [LARGE SCALE GENOMIC DNA]</scope>
    <source>
        <strain evidence="13">TK102</strain>
    </source>
</reference>
<keyword evidence="1 10" id="KW-0963">Cytoplasm</keyword>
<keyword evidence="4 10" id="KW-0699">rRNA-binding</keyword>
<dbReference type="HOGENOM" id="CLU_033617_2_0_4"/>
<dbReference type="GO" id="GO:0003924">
    <property type="term" value="F:GTPase activity"/>
    <property type="evidence" value="ECO:0007669"/>
    <property type="project" value="UniProtKB-UniRule"/>
</dbReference>
<evidence type="ECO:0000256" key="2">
    <source>
        <dbReference type="ARBA" id="ARBA00022517"/>
    </source>
</evidence>
<dbReference type="EMBL" id="CP006704">
    <property type="protein sequence ID" value="AIJ45171.1"/>
    <property type="molecule type" value="Genomic_DNA"/>
</dbReference>
<keyword evidence="2 10" id="KW-0690">Ribosome biogenesis</keyword>
<protein>
    <recommendedName>
        <fullName evidence="10">Small ribosomal subunit biogenesis GTPase RsgA</fullName>
        <ecNumber evidence="10">3.6.1.-</ecNumber>
    </recommendedName>
</protein>
<feature type="binding site" evidence="10">
    <location>
        <position position="279"/>
    </location>
    <ligand>
        <name>Zn(2+)</name>
        <dbReference type="ChEBI" id="CHEBI:29105"/>
    </ligand>
</feature>
<dbReference type="AlphaFoldDB" id="A0A076PKG3"/>
<dbReference type="SUPFAM" id="SSF52540">
    <property type="entry name" value="P-loop containing nucleoside triphosphate hydrolases"/>
    <property type="match status" value="1"/>
</dbReference>
<dbReference type="RefSeq" id="WP_051962116.1">
    <property type="nucleotide sequence ID" value="NZ_CP006704.1"/>
</dbReference>
<dbReference type="SUPFAM" id="SSF50249">
    <property type="entry name" value="Nucleic acid-binding proteins"/>
    <property type="match status" value="1"/>
</dbReference>
<feature type="binding site" evidence="10">
    <location>
        <position position="292"/>
    </location>
    <ligand>
        <name>Zn(2+)</name>
        <dbReference type="ChEBI" id="CHEBI:29105"/>
    </ligand>
</feature>
<dbReference type="InterPro" id="IPR004881">
    <property type="entry name" value="Ribosome_biogen_GTPase_RsgA"/>
</dbReference>
<evidence type="ECO:0000256" key="7">
    <source>
        <dbReference type="ARBA" id="ARBA00022833"/>
    </source>
</evidence>
<feature type="binding site" evidence="10">
    <location>
        <position position="286"/>
    </location>
    <ligand>
        <name>Zn(2+)</name>
        <dbReference type="ChEBI" id="CHEBI:29105"/>
    </ligand>
</feature>
<dbReference type="InterPro" id="IPR012340">
    <property type="entry name" value="NA-bd_OB-fold"/>
</dbReference>
<dbReference type="InterPro" id="IPR030378">
    <property type="entry name" value="G_CP_dom"/>
</dbReference>
<dbReference type="Pfam" id="PF03193">
    <property type="entry name" value="RsgA_GTPase"/>
    <property type="match status" value="1"/>
</dbReference>
<dbReference type="PANTHER" id="PTHR32120">
    <property type="entry name" value="SMALL RIBOSOMAL SUBUNIT BIOGENESIS GTPASE RSGA"/>
    <property type="match status" value="1"/>
</dbReference>
<comment type="subunit">
    <text evidence="10">Monomer. Associates with 30S ribosomal subunit, binds 16S rRNA.</text>
</comment>
<evidence type="ECO:0000256" key="9">
    <source>
        <dbReference type="ARBA" id="ARBA00023134"/>
    </source>
</evidence>
<dbReference type="NCBIfam" id="TIGR00157">
    <property type="entry name" value="ribosome small subunit-dependent GTPase A"/>
    <property type="match status" value="1"/>
</dbReference>
<evidence type="ECO:0000256" key="4">
    <source>
        <dbReference type="ARBA" id="ARBA00022730"/>
    </source>
</evidence>
<evidence type="ECO:0000259" key="12">
    <source>
        <dbReference type="PROSITE" id="PS51721"/>
    </source>
</evidence>
<dbReference type="GO" id="GO:0005525">
    <property type="term" value="F:GTP binding"/>
    <property type="evidence" value="ECO:0007669"/>
    <property type="project" value="UniProtKB-UniRule"/>
</dbReference>
<proteinExistence type="inferred from homology"/>
<evidence type="ECO:0000259" key="11">
    <source>
        <dbReference type="PROSITE" id="PS50936"/>
    </source>
</evidence>
<evidence type="ECO:0000256" key="8">
    <source>
        <dbReference type="ARBA" id="ARBA00022884"/>
    </source>
</evidence>
<dbReference type="PANTHER" id="PTHR32120:SF11">
    <property type="entry name" value="SMALL RIBOSOMAL SUBUNIT BIOGENESIS GTPASE RSGA 1, MITOCHONDRIAL-RELATED"/>
    <property type="match status" value="1"/>
</dbReference>
<dbReference type="Gene3D" id="3.40.50.300">
    <property type="entry name" value="P-loop containing nucleotide triphosphate hydrolases"/>
    <property type="match status" value="1"/>
</dbReference>
<dbReference type="PROSITE" id="PS50936">
    <property type="entry name" value="ENGC_GTPASE"/>
    <property type="match status" value="1"/>
</dbReference>
<evidence type="ECO:0000256" key="5">
    <source>
        <dbReference type="ARBA" id="ARBA00022741"/>
    </source>
</evidence>
<dbReference type="CDD" id="cd01854">
    <property type="entry name" value="YjeQ_EngC"/>
    <property type="match status" value="1"/>
</dbReference>
<dbReference type="GO" id="GO:0042274">
    <property type="term" value="P:ribosomal small subunit biogenesis"/>
    <property type="evidence" value="ECO:0007669"/>
    <property type="project" value="UniProtKB-UniRule"/>
</dbReference>
<evidence type="ECO:0000256" key="10">
    <source>
        <dbReference type="HAMAP-Rule" id="MF_01820"/>
    </source>
</evidence>
<evidence type="ECO:0000313" key="14">
    <source>
        <dbReference type="Proteomes" id="UP000028782"/>
    </source>
</evidence>
<organism evidence="13 14">
    <name type="scientific">Comamonas testosteroni TK102</name>
    <dbReference type="NCBI Taxonomy" id="1392005"/>
    <lineage>
        <taxon>Bacteria</taxon>
        <taxon>Pseudomonadati</taxon>
        <taxon>Pseudomonadota</taxon>
        <taxon>Betaproteobacteria</taxon>
        <taxon>Burkholderiales</taxon>
        <taxon>Comamonadaceae</taxon>
        <taxon>Comamonas</taxon>
    </lineage>
</organism>
<dbReference type="CDD" id="cd04466">
    <property type="entry name" value="S1_YloQ_GTPase"/>
    <property type="match status" value="1"/>
</dbReference>
<evidence type="ECO:0000256" key="6">
    <source>
        <dbReference type="ARBA" id="ARBA00022801"/>
    </source>
</evidence>
<feature type="binding site" evidence="10">
    <location>
        <begin position="133"/>
        <end position="136"/>
    </location>
    <ligand>
        <name>GTP</name>
        <dbReference type="ChEBI" id="CHEBI:37565"/>
    </ligand>
</feature>
<comment type="similarity">
    <text evidence="10">Belongs to the TRAFAC class YlqF/YawG GTPase family. RsgA subfamily.</text>
</comment>
<comment type="cofactor">
    <cofactor evidence="10">
        <name>Zn(2+)</name>
        <dbReference type="ChEBI" id="CHEBI:29105"/>
    </cofactor>
    <text evidence="10">Binds 1 zinc ion per subunit.</text>
</comment>
<dbReference type="InterPro" id="IPR031944">
    <property type="entry name" value="RsgA_N"/>
</dbReference>